<dbReference type="SUPFAM" id="SSF54373">
    <property type="entry name" value="FAD-linked reductases, C-terminal domain"/>
    <property type="match status" value="1"/>
</dbReference>
<dbReference type="Gene3D" id="3.50.50.60">
    <property type="entry name" value="FAD/NAD(P)-binding domain"/>
    <property type="match status" value="1"/>
</dbReference>
<dbReference type="Pfam" id="PF01494">
    <property type="entry name" value="FAD_binding_3"/>
    <property type="match status" value="1"/>
</dbReference>
<dbReference type="OrthoDB" id="417877at2759"/>
<keyword evidence="7" id="KW-1185">Reference proteome</keyword>
<dbReference type="GO" id="GO:0071949">
    <property type="term" value="F:FAD binding"/>
    <property type="evidence" value="ECO:0007669"/>
    <property type="project" value="InterPro"/>
</dbReference>
<dbReference type="EMBL" id="RIBY02001445">
    <property type="protein sequence ID" value="KAH9828882.1"/>
    <property type="molecule type" value="Genomic_DNA"/>
</dbReference>
<keyword evidence="4" id="KW-1133">Transmembrane helix</keyword>
<reference evidence="6 7" key="1">
    <citation type="journal article" date="2018" name="IMA Fungus">
        <title>IMA Genome-F 10: Nine draft genome sequences of Claviceps purpurea s.lat., including C. arundinis, C. humidiphila, and C. cf. spartinae, pseudomolecules for the pitch canker pathogen Fusarium circinatum, draft genome of Davidsoniella eucalypti, Grosmannia galeiformis, Quambalaria eucalypti, and Teratosphaeria destructans.</title>
        <authorList>
            <person name="Wingfield B.D."/>
            <person name="Liu M."/>
            <person name="Nguyen H.D."/>
            <person name="Lane F.A."/>
            <person name="Morgan S.W."/>
            <person name="De Vos L."/>
            <person name="Wilken P.M."/>
            <person name="Duong T.A."/>
            <person name="Aylward J."/>
            <person name="Coetzee M.P."/>
            <person name="Dadej K."/>
            <person name="De Beer Z.W."/>
            <person name="Findlay W."/>
            <person name="Havenga M."/>
            <person name="Kolarik M."/>
            <person name="Menzies J.G."/>
            <person name="Naidoo K."/>
            <person name="Pochopski O."/>
            <person name="Shoukouhi P."/>
            <person name="Santana Q.C."/>
            <person name="Seifert K.A."/>
            <person name="Soal N."/>
            <person name="Steenkamp E.T."/>
            <person name="Tatham C.T."/>
            <person name="van der Nest M.A."/>
            <person name="Wingfield M.J."/>
        </authorList>
    </citation>
    <scope>NUCLEOTIDE SEQUENCE [LARGE SCALE GENOMIC DNA]</scope>
    <source>
        <strain evidence="6">CMW44962</strain>
    </source>
</reference>
<evidence type="ECO:0000256" key="1">
    <source>
        <dbReference type="ARBA" id="ARBA00022630"/>
    </source>
</evidence>
<reference evidence="6 7" key="2">
    <citation type="journal article" date="2021" name="Curr. Genet.">
        <title>Genetic response to nitrogen starvation in the aggressive Eucalyptus foliar pathogen Teratosphaeria destructans.</title>
        <authorList>
            <person name="Havenga M."/>
            <person name="Wingfield B.D."/>
            <person name="Wingfield M.J."/>
            <person name="Dreyer L.L."/>
            <person name="Roets F."/>
            <person name="Aylward J."/>
        </authorList>
    </citation>
    <scope>NUCLEOTIDE SEQUENCE [LARGE SCALE GENOMIC DNA]</scope>
    <source>
        <strain evidence="6">CMW44962</strain>
    </source>
</reference>
<dbReference type="PRINTS" id="PR00420">
    <property type="entry name" value="RNGMNOXGNASE"/>
</dbReference>
<dbReference type="SUPFAM" id="SSF51905">
    <property type="entry name" value="FAD/NAD(P)-binding domain"/>
    <property type="match status" value="1"/>
</dbReference>
<protein>
    <submittedName>
        <fullName evidence="6">FAD/NAD(P)-binding domain-containing protein</fullName>
    </submittedName>
</protein>
<organism evidence="6 7">
    <name type="scientific">Teratosphaeria destructans</name>
    <dbReference type="NCBI Taxonomy" id="418781"/>
    <lineage>
        <taxon>Eukaryota</taxon>
        <taxon>Fungi</taxon>
        <taxon>Dikarya</taxon>
        <taxon>Ascomycota</taxon>
        <taxon>Pezizomycotina</taxon>
        <taxon>Dothideomycetes</taxon>
        <taxon>Dothideomycetidae</taxon>
        <taxon>Mycosphaerellales</taxon>
        <taxon>Teratosphaeriaceae</taxon>
        <taxon>Teratosphaeria</taxon>
    </lineage>
</organism>
<evidence type="ECO:0000256" key="3">
    <source>
        <dbReference type="ARBA" id="ARBA00023002"/>
    </source>
</evidence>
<keyword evidence="3" id="KW-0560">Oxidoreductase</keyword>
<keyword evidence="1" id="KW-0285">Flavoprotein</keyword>
<evidence type="ECO:0000259" key="5">
    <source>
        <dbReference type="Pfam" id="PF01494"/>
    </source>
</evidence>
<dbReference type="GO" id="GO:0016491">
    <property type="term" value="F:oxidoreductase activity"/>
    <property type="evidence" value="ECO:0007669"/>
    <property type="project" value="UniProtKB-KW"/>
</dbReference>
<comment type="caution">
    <text evidence="6">The sequence shown here is derived from an EMBL/GenBank/DDBJ whole genome shotgun (WGS) entry which is preliminary data.</text>
</comment>
<feature type="transmembrane region" description="Helical" evidence="4">
    <location>
        <begin position="18"/>
        <end position="37"/>
    </location>
</feature>
<dbReference type="AlphaFoldDB" id="A0A9W7SUC9"/>
<dbReference type="PANTHER" id="PTHR46720:SF3">
    <property type="entry name" value="FAD-BINDING DOMAIN-CONTAINING PROTEIN-RELATED"/>
    <property type="match status" value="1"/>
</dbReference>
<sequence length="442" mass="48774">MSKHATAMDLASTQDSPISIAIVGGGIAGVCLALGILKHASQIRIHIYEAAPRFQEIGAGVAFGINAQKALYKLDARAGEAYHAIASSNREHNHDPTGIHSPDRCTKQTYVQLVMGMDHRTNTHYQAGAHVCEVLSPGGFSSVHRARFLESMVALLPDEVRQHCVSFDHRLVSVEDEARSDATGINLVFANGERASFDAVIGCDGIRSNLRKIVLADKPGLSEPVFSGKYAYRGLIPMDNATTALGDRLAHSANHHVGYGGHVLTFPIDHGKTVNAVAFRTKLDGRWKDDQWVQSTSKEEMLRDFEAWGANVRAILSMMQTCDKWALFEHPPASTYRRAGRICLIGDAAHASTPHQGAGAGLAIEDAVVLSRLLGNVRRRGDLVHAFEQFEWLRKDRTQRLVRCSREQGEIFDFEGEGFGDDVSKIAQFLPRRWNWVWDFNV</sequence>
<dbReference type="InterPro" id="IPR002938">
    <property type="entry name" value="FAD-bd"/>
</dbReference>
<proteinExistence type="predicted"/>
<dbReference type="PANTHER" id="PTHR46720">
    <property type="entry name" value="HYDROXYLASE, PUTATIVE (AFU_ORTHOLOGUE AFUA_3G01460)-RELATED"/>
    <property type="match status" value="1"/>
</dbReference>
<name>A0A9W7SUC9_9PEZI</name>
<keyword evidence="4" id="KW-0812">Transmembrane</keyword>
<evidence type="ECO:0000313" key="6">
    <source>
        <dbReference type="EMBL" id="KAH9828882.1"/>
    </source>
</evidence>
<dbReference type="Proteomes" id="UP001138500">
    <property type="component" value="Unassembled WGS sequence"/>
</dbReference>
<keyword evidence="4" id="KW-0472">Membrane</keyword>
<dbReference type="InterPro" id="IPR051104">
    <property type="entry name" value="FAD_monoxygenase"/>
</dbReference>
<feature type="domain" description="FAD-binding" evidence="5">
    <location>
        <begin position="165"/>
        <end position="401"/>
    </location>
</feature>
<keyword evidence="2" id="KW-0274">FAD</keyword>
<dbReference type="InterPro" id="IPR036188">
    <property type="entry name" value="FAD/NAD-bd_sf"/>
</dbReference>
<evidence type="ECO:0000313" key="7">
    <source>
        <dbReference type="Proteomes" id="UP001138500"/>
    </source>
</evidence>
<gene>
    <name evidence="6" type="ORF">Tdes44962_MAKER02310</name>
</gene>
<evidence type="ECO:0000256" key="4">
    <source>
        <dbReference type="SAM" id="Phobius"/>
    </source>
</evidence>
<dbReference type="GO" id="GO:0044550">
    <property type="term" value="P:secondary metabolite biosynthetic process"/>
    <property type="evidence" value="ECO:0007669"/>
    <property type="project" value="TreeGrafter"/>
</dbReference>
<evidence type="ECO:0000256" key="2">
    <source>
        <dbReference type="ARBA" id="ARBA00022827"/>
    </source>
</evidence>
<accession>A0A9W7SUC9</accession>